<keyword evidence="4" id="KW-1185">Reference proteome</keyword>
<sequence length="402" mass="44246">MKRKLLSLILVLIMLTSTVLFVGCGPKSTETSGQNVNTETLTSALEATTEAEKTTAAPKFTEINLMMIGDMLIHEGVYKSGLQADGSYNFDHLFKNVLGDVAAADISIVNQETILGGVELGLSGYPCFNSPYELGDSIANAGFNVVLQATNHTIDKGLTGVENCLNFWATKHPLITVLGINETQEHYNDIYVYQKNGFKIAILNYTYGTNGIALPSSKPYIVNMLDKDKITADVTKAKTMADLVVVCPHWGTEYVYTPSSDQKYWTQLFLSLGVDLVLGSHPHVIEPVETLERSDGHKMLVYYSLGNFVSNQDASPRMLGGMAKVTFRKDDTGSYIKDYSIEPLVTQKLFGTSLITTYKLNQYTDALASQNAIKRDADGADFSLEFCKNLCRQVLGPLYKEN</sequence>
<dbReference type="InterPro" id="IPR052169">
    <property type="entry name" value="CW_Biosynth-Accessory"/>
</dbReference>
<dbReference type="PANTHER" id="PTHR33393:SF12">
    <property type="entry name" value="CAPSULE BIOSYNTHESIS PROTEIN CAPA"/>
    <property type="match status" value="1"/>
</dbReference>
<dbReference type="AlphaFoldDB" id="A0A1I0RY83"/>
<accession>A0A1I0RY83</accession>
<comment type="similarity">
    <text evidence="1">Belongs to the CapA family.</text>
</comment>
<organism evidence="3 4">
    <name type="scientific">[Clostridium] fimetarium</name>
    <dbReference type="NCBI Taxonomy" id="99656"/>
    <lineage>
        <taxon>Bacteria</taxon>
        <taxon>Bacillati</taxon>
        <taxon>Bacillota</taxon>
        <taxon>Clostridia</taxon>
        <taxon>Lachnospirales</taxon>
        <taxon>Lachnospiraceae</taxon>
    </lineage>
</organism>
<evidence type="ECO:0000313" key="4">
    <source>
        <dbReference type="Proteomes" id="UP000199701"/>
    </source>
</evidence>
<reference evidence="3 4" key="1">
    <citation type="submission" date="2016-10" db="EMBL/GenBank/DDBJ databases">
        <authorList>
            <person name="de Groot N.N."/>
        </authorList>
    </citation>
    <scope>NUCLEOTIDE SEQUENCE [LARGE SCALE GENOMIC DNA]</scope>
    <source>
        <strain evidence="3 4">DSM 9179</strain>
    </source>
</reference>
<evidence type="ECO:0000259" key="2">
    <source>
        <dbReference type="SMART" id="SM00854"/>
    </source>
</evidence>
<evidence type="ECO:0000256" key="1">
    <source>
        <dbReference type="ARBA" id="ARBA00005662"/>
    </source>
</evidence>
<dbReference type="CDD" id="cd07381">
    <property type="entry name" value="MPP_CapA"/>
    <property type="match status" value="1"/>
</dbReference>
<dbReference type="RefSeq" id="WP_092458414.1">
    <property type="nucleotide sequence ID" value="NZ_FOJI01000034.1"/>
</dbReference>
<protein>
    <submittedName>
        <fullName evidence="3">Poly-gamma-glutamate synthesis protein (Capsule biosynthesis protein)</fullName>
    </submittedName>
</protein>
<dbReference type="EMBL" id="FOJI01000034">
    <property type="protein sequence ID" value="SEW46522.1"/>
    <property type="molecule type" value="Genomic_DNA"/>
</dbReference>
<dbReference type="InterPro" id="IPR029052">
    <property type="entry name" value="Metallo-depent_PP-like"/>
</dbReference>
<feature type="domain" description="Capsule synthesis protein CapA" evidence="2">
    <location>
        <begin position="64"/>
        <end position="312"/>
    </location>
</feature>
<dbReference type="OrthoDB" id="9810906at2"/>
<dbReference type="Gene3D" id="3.60.21.10">
    <property type="match status" value="1"/>
</dbReference>
<gene>
    <name evidence="3" type="ORF">SAMN05421659_1341</name>
</gene>
<dbReference type="Pfam" id="PF09587">
    <property type="entry name" value="PGA_cap"/>
    <property type="match status" value="1"/>
</dbReference>
<proteinExistence type="inferred from homology"/>
<dbReference type="STRING" id="99656.SAMN05421659_1341"/>
<dbReference type="Proteomes" id="UP000199701">
    <property type="component" value="Unassembled WGS sequence"/>
</dbReference>
<dbReference type="SMART" id="SM00854">
    <property type="entry name" value="PGA_cap"/>
    <property type="match status" value="1"/>
</dbReference>
<name>A0A1I0RY83_9FIRM</name>
<dbReference type="PANTHER" id="PTHR33393">
    <property type="entry name" value="POLYGLUTAMINE SYNTHESIS ACCESSORY PROTEIN RV0574C-RELATED"/>
    <property type="match status" value="1"/>
</dbReference>
<dbReference type="PROSITE" id="PS51257">
    <property type="entry name" value="PROKAR_LIPOPROTEIN"/>
    <property type="match status" value="1"/>
</dbReference>
<evidence type="ECO:0000313" key="3">
    <source>
        <dbReference type="EMBL" id="SEW46522.1"/>
    </source>
</evidence>
<dbReference type="SUPFAM" id="SSF56300">
    <property type="entry name" value="Metallo-dependent phosphatases"/>
    <property type="match status" value="1"/>
</dbReference>
<dbReference type="InterPro" id="IPR019079">
    <property type="entry name" value="Capsule_synth_CapA"/>
</dbReference>